<feature type="signal peptide" evidence="1">
    <location>
        <begin position="1"/>
        <end position="24"/>
    </location>
</feature>
<keyword evidence="3" id="KW-1185">Reference proteome</keyword>
<evidence type="ECO:0008006" key="4">
    <source>
        <dbReference type="Google" id="ProtNLM"/>
    </source>
</evidence>
<accession>U5QKB6</accession>
<evidence type="ECO:0000313" key="2">
    <source>
        <dbReference type="EMBL" id="AGY59412.1"/>
    </source>
</evidence>
<dbReference type="AlphaFoldDB" id="U5QKB6"/>
<dbReference type="HOGENOM" id="CLU_1600368_0_0_3"/>
<evidence type="ECO:0000256" key="1">
    <source>
        <dbReference type="SAM" id="SignalP"/>
    </source>
</evidence>
<dbReference type="EMBL" id="CP003587">
    <property type="protein sequence ID" value="AGY59412.1"/>
    <property type="molecule type" value="Genomic_DNA"/>
</dbReference>
<dbReference type="RefSeq" id="WP_023174679.1">
    <property type="nucleotide sequence ID" value="NC_022600.1"/>
</dbReference>
<sequence length="166" mass="17529">MQKRLLPLLTAIAISFGAALPAVATTYTDRRGQVSFKIPSGWKNISRSADYAYFVTADGSVGILVRSLPASNLTSAVETAIGQAQQVIPDLKPTGGAKKITINGLPATTQLGTGTMKGVGSAAVNLVIVRTRPDSYLLFMSTIDRSVFDQGQEAVSYVIGSIRPKQ</sequence>
<proteinExistence type="predicted"/>
<dbReference type="STRING" id="1183438.GKIL_3166"/>
<protein>
    <recommendedName>
        <fullName evidence="4">PsbP C-terminal domain-containing protein</fullName>
    </recommendedName>
</protein>
<gene>
    <name evidence="2" type="ORF">GKIL_3166</name>
</gene>
<reference evidence="2 3" key="1">
    <citation type="journal article" date="2013" name="PLoS ONE">
        <title>Cultivation and Complete Genome Sequencing of Gloeobacter kilaueensis sp. nov., from a Lava Cave in Kilauea Caldera, Hawai'i.</title>
        <authorList>
            <person name="Saw J.H."/>
            <person name="Schatz M."/>
            <person name="Brown M.V."/>
            <person name="Kunkel D.D."/>
            <person name="Foster J.S."/>
            <person name="Shick H."/>
            <person name="Christensen S."/>
            <person name="Hou S."/>
            <person name="Wan X."/>
            <person name="Donachie S.P."/>
        </authorList>
    </citation>
    <scope>NUCLEOTIDE SEQUENCE [LARGE SCALE GENOMIC DNA]</scope>
    <source>
        <strain evidence="3">JS</strain>
    </source>
</reference>
<feature type="chain" id="PRO_5004664146" description="PsbP C-terminal domain-containing protein" evidence="1">
    <location>
        <begin position="25"/>
        <end position="166"/>
    </location>
</feature>
<organism evidence="2 3">
    <name type="scientific">Gloeobacter kilaueensis (strain ATCC BAA-2537 / CCAP 1431/1 / ULC 316 / JS1)</name>
    <dbReference type="NCBI Taxonomy" id="1183438"/>
    <lineage>
        <taxon>Bacteria</taxon>
        <taxon>Bacillati</taxon>
        <taxon>Cyanobacteriota</taxon>
        <taxon>Cyanophyceae</taxon>
        <taxon>Gloeobacterales</taxon>
        <taxon>Gloeobacteraceae</taxon>
        <taxon>Gloeobacter</taxon>
    </lineage>
</organism>
<dbReference type="KEGG" id="glj:GKIL_3166"/>
<keyword evidence="1" id="KW-0732">Signal</keyword>
<evidence type="ECO:0000313" key="3">
    <source>
        <dbReference type="Proteomes" id="UP000017396"/>
    </source>
</evidence>
<dbReference type="Proteomes" id="UP000017396">
    <property type="component" value="Chromosome"/>
</dbReference>
<name>U5QKB6_GLOK1</name>
<dbReference type="Gene3D" id="3.40.1000.10">
    <property type="entry name" value="Mog1/PsbP, alpha/beta/alpha sandwich"/>
    <property type="match status" value="1"/>
</dbReference>